<gene>
    <name evidence="2" type="ORF">A2113_03010</name>
</gene>
<protein>
    <recommendedName>
        <fullName evidence="1">SCP domain-containing protein</fullName>
    </recommendedName>
</protein>
<dbReference type="SUPFAM" id="SSF55797">
    <property type="entry name" value="PR-1-like"/>
    <property type="match status" value="1"/>
</dbReference>
<dbReference type="AlphaFoldDB" id="A0A1G1W084"/>
<dbReference type="Gene3D" id="3.40.33.10">
    <property type="entry name" value="CAP"/>
    <property type="match status" value="1"/>
</dbReference>
<comment type="caution">
    <text evidence="2">The sequence shown here is derived from an EMBL/GenBank/DDBJ whole genome shotgun (WGS) entry which is preliminary data.</text>
</comment>
<dbReference type="PANTHER" id="PTHR31157">
    <property type="entry name" value="SCP DOMAIN-CONTAINING PROTEIN"/>
    <property type="match status" value="1"/>
</dbReference>
<dbReference type="EMBL" id="MHCN01000018">
    <property type="protein sequence ID" value="OGY21075.1"/>
    <property type="molecule type" value="Genomic_DNA"/>
</dbReference>
<evidence type="ECO:0000313" key="2">
    <source>
        <dbReference type="EMBL" id="OGY21075.1"/>
    </source>
</evidence>
<dbReference type="Proteomes" id="UP000176299">
    <property type="component" value="Unassembled WGS sequence"/>
</dbReference>
<evidence type="ECO:0000313" key="3">
    <source>
        <dbReference type="Proteomes" id="UP000176299"/>
    </source>
</evidence>
<dbReference type="STRING" id="1802591.A2113_03010"/>
<organism evidence="2 3">
    <name type="scientific">Candidatus Woykebacteria bacterium GWA1_44_8</name>
    <dbReference type="NCBI Taxonomy" id="1802591"/>
    <lineage>
        <taxon>Bacteria</taxon>
        <taxon>Candidatus Woykeibacteriota</taxon>
    </lineage>
</organism>
<name>A0A1G1W084_9BACT</name>
<sequence>MEKMPNTRKWGRDLVLALIVILSVSLTLAIVIDRLTGEEPRNQARSGVEVSVLPTPTPQASVPSVTLDGVTLAPLEAGLTARLNAGRTAAGLPPLVVDADLVAIARIRSKDMATNGYLEHTSPEGESAFTLLDQWRIPYAWAGENLALDNYPLGETVAVTLEGLMASPPHRDNILNPNYTRIGVGYAEGNGGTHYYTIVFVG</sequence>
<evidence type="ECO:0000259" key="1">
    <source>
        <dbReference type="Pfam" id="PF00188"/>
    </source>
</evidence>
<accession>A0A1G1W084</accession>
<dbReference type="CDD" id="cd05379">
    <property type="entry name" value="CAP_bacterial"/>
    <property type="match status" value="1"/>
</dbReference>
<dbReference type="InterPro" id="IPR035940">
    <property type="entry name" value="CAP_sf"/>
</dbReference>
<dbReference type="PANTHER" id="PTHR31157:SF1">
    <property type="entry name" value="SCP DOMAIN-CONTAINING PROTEIN"/>
    <property type="match status" value="1"/>
</dbReference>
<dbReference type="InterPro" id="IPR014044">
    <property type="entry name" value="CAP_dom"/>
</dbReference>
<reference evidence="2 3" key="1">
    <citation type="journal article" date="2016" name="Nat. Commun.">
        <title>Thousands of microbial genomes shed light on interconnected biogeochemical processes in an aquifer system.</title>
        <authorList>
            <person name="Anantharaman K."/>
            <person name="Brown C.T."/>
            <person name="Hug L.A."/>
            <person name="Sharon I."/>
            <person name="Castelle C.J."/>
            <person name="Probst A.J."/>
            <person name="Thomas B.C."/>
            <person name="Singh A."/>
            <person name="Wilkins M.J."/>
            <person name="Karaoz U."/>
            <person name="Brodie E.L."/>
            <person name="Williams K.H."/>
            <person name="Hubbard S.S."/>
            <person name="Banfield J.F."/>
        </authorList>
    </citation>
    <scope>NUCLEOTIDE SEQUENCE [LARGE SCALE GENOMIC DNA]</scope>
</reference>
<dbReference type="Pfam" id="PF00188">
    <property type="entry name" value="CAP"/>
    <property type="match status" value="1"/>
</dbReference>
<feature type="domain" description="SCP" evidence="1">
    <location>
        <begin position="82"/>
        <end position="199"/>
    </location>
</feature>
<proteinExistence type="predicted"/>